<feature type="domain" description="N-acetyltransferase" evidence="1">
    <location>
        <begin position="170"/>
        <end position="312"/>
    </location>
</feature>
<sequence>MDELGPTELRLMQGLAQEVTAIRPELLNSEATVGELAWVWAKDFDSLGPFWRHKFWYVDKRLVAWAWACLPHRIPRRDSALRDVEAANLIWQVHPERPELLTELLDWYDDVADGVDRLLIVQSADAKSQAIVAAHGYAFDEEAGADDGSWVQFNARDLTDLPDPQLPEGFEFLTASEISVADAVGAHHAAWPRSTLTHTAFERVRRTWPYRSDLHVLIAAPDRTLAATAVIWLDEETRTAEFEPVGTHQDFRRRGLGTAQQLHGMHLARAAGATRIFVACPGAPASPAARDMYFGVGFRELTRDLPQIKATK</sequence>
<protein>
    <recommendedName>
        <fullName evidence="1">N-acetyltransferase domain-containing protein</fullName>
    </recommendedName>
</protein>
<dbReference type="CDD" id="cd04301">
    <property type="entry name" value="NAT_SF"/>
    <property type="match status" value="1"/>
</dbReference>
<evidence type="ECO:0000313" key="3">
    <source>
        <dbReference type="Proteomes" id="UP001342418"/>
    </source>
</evidence>
<reference evidence="2 3" key="1">
    <citation type="submission" date="2018-07" db="EMBL/GenBank/DDBJ databases">
        <title>Genome sequence of Nitratireductor thuwali#1536.</title>
        <authorList>
            <person name="Michoud G."/>
            <person name="Merlino G."/>
            <person name="Sefrji F.O."/>
            <person name="Daffonchio D."/>
        </authorList>
    </citation>
    <scope>NUCLEOTIDE SEQUENCE [LARGE SCALE GENOMIC DNA]</scope>
    <source>
        <strain evidence="3">Nit1536</strain>
    </source>
</reference>
<gene>
    <name evidence="2" type="ORF">NTH_02282</name>
</gene>
<dbReference type="EMBL" id="CP030941">
    <property type="protein sequence ID" value="UUP17806.1"/>
    <property type="molecule type" value="Genomic_DNA"/>
</dbReference>
<dbReference type="Gene3D" id="3.40.630.30">
    <property type="match status" value="1"/>
</dbReference>
<keyword evidence="3" id="KW-1185">Reference proteome</keyword>
<evidence type="ECO:0000313" key="2">
    <source>
        <dbReference type="EMBL" id="UUP17806.1"/>
    </source>
</evidence>
<dbReference type="InterPro" id="IPR016181">
    <property type="entry name" value="Acyl_CoA_acyltransferase"/>
</dbReference>
<dbReference type="Pfam" id="PF00583">
    <property type="entry name" value="Acetyltransf_1"/>
    <property type="match status" value="1"/>
</dbReference>
<dbReference type="Proteomes" id="UP001342418">
    <property type="component" value="Chromosome"/>
</dbReference>
<dbReference type="SUPFAM" id="SSF55729">
    <property type="entry name" value="Acyl-CoA N-acyltransferases (Nat)"/>
    <property type="match status" value="1"/>
</dbReference>
<accession>A0ABY5MKQ4</accession>
<dbReference type="InterPro" id="IPR000182">
    <property type="entry name" value="GNAT_dom"/>
</dbReference>
<proteinExistence type="predicted"/>
<dbReference type="PROSITE" id="PS51186">
    <property type="entry name" value="GNAT"/>
    <property type="match status" value="1"/>
</dbReference>
<organism evidence="2 3">
    <name type="scientific">Nitratireductor thuwali</name>
    <dbReference type="NCBI Taxonomy" id="2267699"/>
    <lineage>
        <taxon>Bacteria</taxon>
        <taxon>Pseudomonadati</taxon>
        <taxon>Pseudomonadota</taxon>
        <taxon>Alphaproteobacteria</taxon>
        <taxon>Hyphomicrobiales</taxon>
        <taxon>Phyllobacteriaceae</taxon>
        <taxon>Nitratireductor</taxon>
    </lineage>
</organism>
<name>A0ABY5MKQ4_9HYPH</name>
<dbReference type="RefSeq" id="WP_338530097.1">
    <property type="nucleotide sequence ID" value="NZ_CP030941.1"/>
</dbReference>
<evidence type="ECO:0000259" key="1">
    <source>
        <dbReference type="PROSITE" id="PS51186"/>
    </source>
</evidence>